<dbReference type="EMBL" id="JANPWB010000013">
    <property type="protein sequence ID" value="KAJ1104482.1"/>
    <property type="molecule type" value="Genomic_DNA"/>
</dbReference>
<gene>
    <name evidence="1" type="ORF">NDU88_001893</name>
</gene>
<reference evidence="1" key="1">
    <citation type="journal article" date="2022" name="bioRxiv">
        <title>Sequencing and chromosome-scale assembly of the giantPleurodeles waltlgenome.</title>
        <authorList>
            <person name="Brown T."/>
            <person name="Elewa A."/>
            <person name="Iarovenko S."/>
            <person name="Subramanian E."/>
            <person name="Araus A.J."/>
            <person name="Petzold A."/>
            <person name="Susuki M."/>
            <person name="Suzuki K.-i.T."/>
            <person name="Hayashi T."/>
            <person name="Toyoda A."/>
            <person name="Oliveira C."/>
            <person name="Osipova E."/>
            <person name="Leigh N.D."/>
            <person name="Simon A."/>
            <person name="Yun M.H."/>
        </authorList>
    </citation>
    <scope>NUCLEOTIDE SEQUENCE</scope>
    <source>
        <strain evidence="1">20211129_DDA</strain>
        <tissue evidence="1">Liver</tissue>
    </source>
</reference>
<dbReference type="Proteomes" id="UP001066276">
    <property type="component" value="Chromosome 9"/>
</dbReference>
<name>A0AAV7MM86_PLEWA</name>
<accession>A0AAV7MM86</accession>
<keyword evidence="2" id="KW-1185">Reference proteome</keyword>
<evidence type="ECO:0000313" key="2">
    <source>
        <dbReference type="Proteomes" id="UP001066276"/>
    </source>
</evidence>
<comment type="caution">
    <text evidence="1">The sequence shown here is derived from an EMBL/GenBank/DDBJ whole genome shotgun (WGS) entry which is preliminary data.</text>
</comment>
<dbReference type="AlphaFoldDB" id="A0AAV7MM86"/>
<organism evidence="1 2">
    <name type="scientific">Pleurodeles waltl</name>
    <name type="common">Iberian ribbed newt</name>
    <dbReference type="NCBI Taxonomy" id="8319"/>
    <lineage>
        <taxon>Eukaryota</taxon>
        <taxon>Metazoa</taxon>
        <taxon>Chordata</taxon>
        <taxon>Craniata</taxon>
        <taxon>Vertebrata</taxon>
        <taxon>Euteleostomi</taxon>
        <taxon>Amphibia</taxon>
        <taxon>Batrachia</taxon>
        <taxon>Caudata</taxon>
        <taxon>Salamandroidea</taxon>
        <taxon>Salamandridae</taxon>
        <taxon>Pleurodelinae</taxon>
        <taxon>Pleurodeles</taxon>
    </lineage>
</organism>
<protein>
    <submittedName>
        <fullName evidence="1">Uncharacterized protein</fullName>
    </submittedName>
</protein>
<proteinExistence type="predicted"/>
<sequence length="159" mass="17666">MENSKSLYDLMLVSRTATVSTLIDTLIPGSTAQTVHGIRACLGGFKRRDHHRSKSRLIQEEIGSPRLSRATKQSFRHDLDRAVLFPRGHRLAKTEVAKAERSRRWTEFDVVSPWQTHLSPSKDVIQTSAMPPAAKAHGSAVWETLAPLGLDTTCPVEKA</sequence>
<evidence type="ECO:0000313" key="1">
    <source>
        <dbReference type="EMBL" id="KAJ1104482.1"/>
    </source>
</evidence>